<keyword evidence="1" id="KW-0812">Transmembrane</keyword>
<reference evidence="2 3" key="1">
    <citation type="submission" date="2019-08" db="EMBL/GenBank/DDBJ databases">
        <title>Agrococcus lahaulensis sp. nov., isolated from a cold desert of the Indian Himalayas.</title>
        <authorList>
            <person name="Qu J.H."/>
        </authorList>
    </citation>
    <scope>NUCLEOTIDE SEQUENCE [LARGE SCALE GENOMIC DNA]</scope>
    <source>
        <strain evidence="2 3">NS18</strain>
    </source>
</reference>
<evidence type="ECO:0000313" key="3">
    <source>
        <dbReference type="Proteomes" id="UP000323221"/>
    </source>
</evidence>
<organism evidence="2 3">
    <name type="scientific">Agrococcus sediminis</name>
    <dbReference type="NCBI Taxonomy" id="2599924"/>
    <lineage>
        <taxon>Bacteria</taxon>
        <taxon>Bacillati</taxon>
        <taxon>Actinomycetota</taxon>
        <taxon>Actinomycetes</taxon>
        <taxon>Micrococcales</taxon>
        <taxon>Microbacteriaceae</taxon>
        <taxon>Agrococcus</taxon>
    </lineage>
</organism>
<keyword evidence="3" id="KW-1185">Reference proteome</keyword>
<proteinExistence type="predicted"/>
<feature type="transmembrane region" description="Helical" evidence="1">
    <location>
        <begin position="31"/>
        <end position="49"/>
    </location>
</feature>
<dbReference type="Proteomes" id="UP000323221">
    <property type="component" value="Unassembled WGS sequence"/>
</dbReference>
<name>A0A5M8QF96_9MICO</name>
<evidence type="ECO:0000313" key="2">
    <source>
        <dbReference type="EMBL" id="KAA6433781.1"/>
    </source>
</evidence>
<protein>
    <submittedName>
        <fullName evidence="2">Uncharacterized protein</fullName>
    </submittedName>
</protein>
<dbReference type="AlphaFoldDB" id="A0A5M8QF96"/>
<dbReference type="RefSeq" id="WP_128189157.1">
    <property type="nucleotide sequence ID" value="NZ_VOIR01000013.1"/>
</dbReference>
<keyword evidence="1" id="KW-1133">Transmembrane helix</keyword>
<dbReference type="EMBL" id="VOIR01000013">
    <property type="protein sequence ID" value="KAA6433781.1"/>
    <property type="molecule type" value="Genomic_DNA"/>
</dbReference>
<evidence type="ECO:0000256" key="1">
    <source>
        <dbReference type="SAM" id="Phobius"/>
    </source>
</evidence>
<gene>
    <name evidence="2" type="ORF">FQ330_06785</name>
</gene>
<sequence length="59" mass="6362">MRYVQFLILMLLLVGSFVVMSYSIGAEGIEGIIFTAGLAMFILSTLGAVEIGRRGLHKG</sequence>
<keyword evidence="1" id="KW-0472">Membrane</keyword>
<comment type="caution">
    <text evidence="2">The sequence shown here is derived from an EMBL/GenBank/DDBJ whole genome shotgun (WGS) entry which is preliminary data.</text>
</comment>
<accession>A0A5M8QF96</accession>